<sequence length="545" mass="63989">MRVRNQLVQNHKMMVRVMGKQDKTRQLDVYQVATLKSKASEAYKINIVGMKDCTSFLNIKQGSHLFNVFQVNQAFISSVRSQNAHSAVMKQFERLHFRKFVLEREVKLQDLTRILPKYVNKLVLDCRHLWANALTETIKLQVLQFDELEIIQPNKACLDVLFDKRTCSFKVKQLCLTELIIDNTDQGLLYLNKFTLKCHRLQIHYYLLTLSHIEAYKKCNIEHKRLTFDSIDKPINLPNLKVFLDANCDYHQLQRAYIVDYSVLLKEENEQLLPKLNLNLLCSEQPLKTLWKQTFQNQDYNEKITTQPINLNIYDIIRDNLPGQFSMLRQLTLRFVENLEFPQIPKLILFDAKDTLEILTLIFDNSKFTCSICLGQITLSKLHTLKVVNAHSQYFIRDVYDSCRNSLISLTIEGGGNPRHSISGLIGAPKLERLEFGKFKMDRDTQQFMIDQFLPSFKELKSLKINNSHEYGVIGNYFKDHPFLIQLRELILIDLYLKREETIGLILRGRQPGLRLHIKFFSRELEHCLDRIVETYPQHVLSFEI</sequence>
<dbReference type="Proteomes" id="UP000785679">
    <property type="component" value="Unassembled WGS sequence"/>
</dbReference>
<dbReference type="AlphaFoldDB" id="A0A8J8NU28"/>
<proteinExistence type="predicted"/>
<gene>
    <name evidence="1" type="ORF">FGO68_gene13828</name>
</gene>
<keyword evidence="2" id="KW-1185">Reference proteome</keyword>
<protein>
    <submittedName>
        <fullName evidence="1">Uncharacterized protein</fullName>
    </submittedName>
</protein>
<organism evidence="1 2">
    <name type="scientific">Halteria grandinella</name>
    <dbReference type="NCBI Taxonomy" id="5974"/>
    <lineage>
        <taxon>Eukaryota</taxon>
        <taxon>Sar</taxon>
        <taxon>Alveolata</taxon>
        <taxon>Ciliophora</taxon>
        <taxon>Intramacronucleata</taxon>
        <taxon>Spirotrichea</taxon>
        <taxon>Stichotrichia</taxon>
        <taxon>Sporadotrichida</taxon>
        <taxon>Halteriidae</taxon>
        <taxon>Halteria</taxon>
    </lineage>
</organism>
<comment type="caution">
    <text evidence="1">The sequence shown here is derived from an EMBL/GenBank/DDBJ whole genome shotgun (WGS) entry which is preliminary data.</text>
</comment>
<evidence type="ECO:0000313" key="2">
    <source>
        <dbReference type="Proteomes" id="UP000785679"/>
    </source>
</evidence>
<dbReference type="EMBL" id="RRYP01006536">
    <property type="protein sequence ID" value="TNV81133.1"/>
    <property type="molecule type" value="Genomic_DNA"/>
</dbReference>
<reference evidence="1" key="1">
    <citation type="submission" date="2019-06" db="EMBL/GenBank/DDBJ databases">
        <authorList>
            <person name="Zheng W."/>
        </authorList>
    </citation>
    <scope>NUCLEOTIDE SEQUENCE</scope>
    <source>
        <strain evidence="1">QDHG01</strain>
    </source>
</reference>
<accession>A0A8J8NU28</accession>
<name>A0A8J8NU28_HALGN</name>
<evidence type="ECO:0000313" key="1">
    <source>
        <dbReference type="EMBL" id="TNV81133.1"/>
    </source>
</evidence>